<reference evidence="4 5" key="1">
    <citation type="submission" date="2015-05" db="EMBL/GenBank/DDBJ databases">
        <title>Photobacterium galathea sp. nov.</title>
        <authorList>
            <person name="Machado H."/>
            <person name="Gram L."/>
        </authorList>
    </citation>
    <scope>NUCLEOTIDE SEQUENCE [LARGE SCALE GENOMIC DNA]</scope>
    <source>
        <strain evidence="4 5">DSM 22954</strain>
    </source>
</reference>
<dbReference type="STRING" id="320778.ABT57_23300"/>
<dbReference type="PATRIC" id="fig|320778.3.peg.4978"/>
<dbReference type="AlphaFoldDB" id="A0A0J1JR04"/>
<evidence type="ECO:0000313" key="4">
    <source>
        <dbReference type="EMBL" id="KLV04682.1"/>
    </source>
</evidence>
<dbReference type="PANTHER" id="PTHR43877:SF1">
    <property type="entry name" value="ACETYLTRANSFERASE"/>
    <property type="match status" value="1"/>
</dbReference>
<dbReference type="RefSeq" id="WP_047887657.1">
    <property type="nucleotide sequence ID" value="NZ_LDOU01000033.1"/>
</dbReference>
<keyword evidence="5" id="KW-1185">Reference proteome</keyword>
<feature type="domain" description="N-acetyltransferase" evidence="3">
    <location>
        <begin position="2"/>
        <end position="144"/>
    </location>
</feature>
<dbReference type="InterPro" id="IPR016181">
    <property type="entry name" value="Acyl_CoA_acyltransferase"/>
</dbReference>
<sequence>MVKIREMEIADYDEVIALWGQTEGMSIRDADSRESIAIYLKRNPELSFVAETNNEIVGAVLVGTDGRRGYLQHLAVSPNFRGRKLGRELVDQAVSSLAKIGVPKTHLFVYNDNVNAQQFYERLGWFARDEVIMYSFNSSSNSNV</sequence>
<accession>A0A0J1JR04</accession>
<dbReference type="OrthoDB" id="1821130at2"/>
<organism evidence="4 5">
    <name type="scientific">Photobacterium ganghwense</name>
    <dbReference type="NCBI Taxonomy" id="320778"/>
    <lineage>
        <taxon>Bacteria</taxon>
        <taxon>Pseudomonadati</taxon>
        <taxon>Pseudomonadota</taxon>
        <taxon>Gammaproteobacteria</taxon>
        <taxon>Vibrionales</taxon>
        <taxon>Vibrionaceae</taxon>
        <taxon>Photobacterium</taxon>
    </lineage>
</organism>
<dbReference type="Pfam" id="PF00583">
    <property type="entry name" value="Acetyltransf_1"/>
    <property type="match status" value="1"/>
</dbReference>
<keyword evidence="2" id="KW-0012">Acyltransferase</keyword>
<dbReference type="Gene3D" id="3.40.630.30">
    <property type="match status" value="1"/>
</dbReference>
<proteinExistence type="predicted"/>
<evidence type="ECO:0000259" key="3">
    <source>
        <dbReference type="PROSITE" id="PS51186"/>
    </source>
</evidence>
<evidence type="ECO:0000313" key="5">
    <source>
        <dbReference type="Proteomes" id="UP000035909"/>
    </source>
</evidence>
<protein>
    <submittedName>
        <fullName evidence="4">GCN5 family acetyltransferase</fullName>
    </submittedName>
</protein>
<comment type="caution">
    <text evidence="4">The sequence shown here is derived from an EMBL/GenBank/DDBJ whole genome shotgun (WGS) entry which is preliminary data.</text>
</comment>
<dbReference type="InterPro" id="IPR050832">
    <property type="entry name" value="Bact_Acetyltransf"/>
</dbReference>
<dbReference type="PROSITE" id="PS51186">
    <property type="entry name" value="GNAT"/>
    <property type="match status" value="1"/>
</dbReference>
<dbReference type="PANTHER" id="PTHR43877">
    <property type="entry name" value="AMINOALKYLPHOSPHONATE N-ACETYLTRANSFERASE-RELATED-RELATED"/>
    <property type="match status" value="1"/>
</dbReference>
<dbReference type="InterPro" id="IPR000182">
    <property type="entry name" value="GNAT_dom"/>
</dbReference>
<dbReference type="CDD" id="cd04301">
    <property type="entry name" value="NAT_SF"/>
    <property type="match status" value="1"/>
</dbReference>
<keyword evidence="1 4" id="KW-0808">Transferase</keyword>
<dbReference type="SUPFAM" id="SSF55729">
    <property type="entry name" value="Acyl-CoA N-acyltransferases (Nat)"/>
    <property type="match status" value="1"/>
</dbReference>
<dbReference type="GO" id="GO:0016747">
    <property type="term" value="F:acyltransferase activity, transferring groups other than amino-acyl groups"/>
    <property type="evidence" value="ECO:0007669"/>
    <property type="project" value="InterPro"/>
</dbReference>
<dbReference type="EMBL" id="LDOU01000033">
    <property type="protein sequence ID" value="KLV04682.1"/>
    <property type="molecule type" value="Genomic_DNA"/>
</dbReference>
<evidence type="ECO:0000256" key="2">
    <source>
        <dbReference type="ARBA" id="ARBA00023315"/>
    </source>
</evidence>
<evidence type="ECO:0000256" key="1">
    <source>
        <dbReference type="ARBA" id="ARBA00022679"/>
    </source>
</evidence>
<dbReference type="Proteomes" id="UP000035909">
    <property type="component" value="Unassembled WGS sequence"/>
</dbReference>
<name>A0A0J1JR04_9GAMM</name>
<gene>
    <name evidence="4" type="ORF">ABT57_23300</name>
</gene>